<dbReference type="SUPFAM" id="SSF48403">
    <property type="entry name" value="Ankyrin repeat"/>
    <property type="match status" value="1"/>
</dbReference>
<dbReference type="Proteomes" id="UP000076078">
    <property type="component" value="Unassembled WGS sequence"/>
</dbReference>
<dbReference type="Gene3D" id="1.25.40.20">
    <property type="entry name" value="Ankyrin repeat-containing domain"/>
    <property type="match status" value="1"/>
</dbReference>
<gene>
    <name evidence="1" type="ORF">DLAC_02983</name>
</gene>
<reference evidence="1 2" key="1">
    <citation type="submission" date="2015-12" db="EMBL/GenBank/DDBJ databases">
        <title>Dictyostelia acquired genes for synthesis and detection of signals that induce cell-type specialization by lateral gene transfer from prokaryotes.</title>
        <authorList>
            <person name="Gloeckner G."/>
            <person name="Schaap P."/>
        </authorList>
    </citation>
    <scope>NUCLEOTIDE SEQUENCE [LARGE SCALE GENOMIC DNA]</scope>
    <source>
        <strain evidence="1 2">TK</strain>
    </source>
</reference>
<evidence type="ECO:0008006" key="3">
    <source>
        <dbReference type="Google" id="ProtNLM"/>
    </source>
</evidence>
<sequence length="329" mass="38683">MFELLNFKCLSELPISIKNGDRMDLVIGWDLKNHENSLQLVPSTIHCDFEFIIRTNNENIKLLKYKKIIKENHLILNDLCFQKISNYNNISVSNNNSENFKIEIICQFKNSLEILAKYQTNNISMDCTKTIRIKRYGNQSTIPQKKCRVIKELDFEFINTLAVDNITHLKEMEIMYIFSEFRFLENNGNNLLHMAIELKSLCCTRYLLEKYPDLVVSQDCSKLSPFHLIIMLRDDNLFSIMQEFLETLDDQQKVIILSQQDCYGMNILHWSTALRFKVAINKILQLSTKIPMFLETIVNSKDLQNQTPIHKCNSHNEILDIYRLHNCVN</sequence>
<comment type="caution">
    <text evidence="1">The sequence shown here is derived from an EMBL/GenBank/DDBJ whole genome shotgun (WGS) entry which is preliminary data.</text>
</comment>
<dbReference type="AlphaFoldDB" id="A0A152A3X8"/>
<dbReference type="InParanoid" id="A0A152A3X8"/>
<accession>A0A152A3X8</accession>
<organism evidence="1 2">
    <name type="scientific">Tieghemostelium lacteum</name>
    <name type="common">Slime mold</name>
    <name type="synonym">Dictyostelium lacteum</name>
    <dbReference type="NCBI Taxonomy" id="361077"/>
    <lineage>
        <taxon>Eukaryota</taxon>
        <taxon>Amoebozoa</taxon>
        <taxon>Evosea</taxon>
        <taxon>Eumycetozoa</taxon>
        <taxon>Dictyostelia</taxon>
        <taxon>Dictyosteliales</taxon>
        <taxon>Raperosteliaceae</taxon>
        <taxon>Tieghemostelium</taxon>
    </lineage>
</organism>
<evidence type="ECO:0000313" key="2">
    <source>
        <dbReference type="Proteomes" id="UP000076078"/>
    </source>
</evidence>
<protein>
    <recommendedName>
        <fullName evidence="3">Ankyrin repeat-containing protein</fullName>
    </recommendedName>
</protein>
<name>A0A152A3X8_TIELA</name>
<dbReference type="InterPro" id="IPR036770">
    <property type="entry name" value="Ankyrin_rpt-contain_sf"/>
</dbReference>
<evidence type="ECO:0000313" key="1">
    <source>
        <dbReference type="EMBL" id="KYR00919.1"/>
    </source>
</evidence>
<keyword evidence="2" id="KW-1185">Reference proteome</keyword>
<dbReference type="EMBL" id="LODT01000013">
    <property type="protein sequence ID" value="KYR00919.1"/>
    <property type="molecule type" value="Genomic_DNA"/>
</dbReference>
<proteinExistence type="predicted"/>